<protein>
    <submittedName>
        <fullName evidence="1">Uncharacterized protein</fullName>
    </submittedName>
</protein>
<accession>A0A517Y7R5</accession>
<evidence type="ECO:0000313" key="1">
    <source>
        <dbReference type="EMBL" id="QDU26271.1"/>
    </source>
</evidence>
<sequence>MNGRSGIRAAAEVNRLDCLATSRRQFRHGFAHDPKHLNYEHAFERELRKKGRENPEFRRNYYLEDTVEEGNIVSRERLLSCARSGMTKHGIIIPTEKLFFGVDLARVSDHTWVSIVNDRNDIITWIKVPHLPYEQQIELFLAELKKPIKASRKRADGSEEEYTWTIFERIQGVRGDSTGQGDMPMEFLQAHSGLPVGLDSGVKFTLQSKNDLYINFEQAIFRDVGDKMRFSYPADHPLTAEFKDQMTRLLREYKGDGEYLGVHHPDEPDAKDDAPDASALALFAANGGGMGDILFL</sequence>
<proteinExistence type="predicted"/>
<dbReference type="RefSeq" id="WP_238397694.1">
    <property type="nucleotide sequence ID" value="NZ_CP036274.1"/>
</dbReference>
<name>A0A517Y7R5_9BACT</name>
<evidence type="ECO:0000313" key="2">
    <source>
        <dbReference type="Proteomes" id="UP000315017"/>
    </source>
</evidence>
<dbReference type="KEGG" id="aagg:ETAA8_13480"/>
<dbReference type="Gene3D" id="3.30.420.240">
    <property type="match status" value="1"/>
</dbReference>
<dbReference type="Proteomes" id="UP000315017">
    <property type="component" value="Chromosome"/>
</dbReference>
<dbReference type="EMBL" id="CP036274">
    <property type="protein sequence ID" value="QDU26271.1"/>
    <property type="molecule type" value="Genomic_DNA"/>
</dbReference>
<gene>
    <name evidence="1" type="ORF">ETAA8_13480</name>
</gene>
<reference evidence="1 2" key="1">
    <citation type="submission" date="2019-02" db="EMBL/GenBank/DDBJ databases">
        <title>Deep-cultivation of Planctomycetes and their phenomic and genomic characterization uncovers novel biology.</title>
        <authorList>
            <person name="Wiegand S."/>
            <person name="Jogler M."/>
            <person name="Boedeker C."/>
            <person name="Pinto D."/>
            <person name="Vollmers J."/>
            <person name="Rivas-Marin E."/>
            <person name="Kohn T."/>
            <person name="Peeters S.H."/>
            <person name="Heuer A."/>
            <person name="Rast P."/>
            <person name="Oberbeckmann S."/>
            <person name="Bunk B."/>
            <person name="Jeske O."/>
            <person name="Meyerdierks A."/>
            <person name="Storesund J.E."/>
            <person name="Kallscheuer N."/>
            <person name="Luecker S."/>
            <person name="Lage O.M."/>
            <person name="Pohl T."/>
            <person name="Merkel B.J."/>
            <person name="Hornburger P."/>
            <person name="Mueller R.-W."/>
            <person name="Bruemmer F."/>
            <person name="Labrenz M."/>
            <person name="Spormann A.M."/>
            <person name="Op den Camp H."/>
            <person name="Overmann J."/>
            <person name="Amann R."/>
            <person name="Jetten M.S.M."/>
            <person name="Mascher T."/>
            <person name="Medema M.H."/>
            <person name="Devos D.P."/>
            <person name="Kaster A.-K."/>
            <person name="Ovreas L."/>
            <person name="Rohde M."/>
            <person name="Galperin M.Y."/>
            <person name="Jogler C."/>
        </authorList>
    </citation>
    <scope>NUCLEOTIDE SEQUENCE [LARGE SCALE GENOMIC DNA]</scope>
    <source>
        <strain evidence="1 2">ETA_A8</strain>
    </source>
</reference>
<dbReference type="AlphaFoldDB" id="A0A517Y7R5"/>
<keyword evidence="2" id="KW-1185">Reference proteome</keyword>
<organism evidence="1 2">
    <name type="scientific">Anatilimnocola aggregata</name>
    <dbReference type="NCBI Taxonomy" id="2528021"/>
    <lineage>
        <taxon>Bacteria</taxon>
        <taxon>Pseudomonadati</taxon>
        <taxon>Planctomycetota</taxon>
        <taxon>Planctomycetia</taxon>
        <taxon>Pirellulales</taxon>
        <taxon>Pirellulaceae</taxon>
        <taxon>Anatilimnocola</taxon>
    </lineage>
</organism>